<reference evidence="2" key="1">
    <citation type="submission" date="2015-07" db="EMBL/GenBank/DDBJ databases">
        <title>MeaNS - Measles Nucleotide Surveillance Program.</title>
        <authorList>
            <person name="Tran T."/>
            <person name="Druce J."/>
        </authorList>
    </citation>
    <scope>NUCLEOTIDE SEQUENCE</scope>
    <source>
        <strain evidence="2">UCB-OBI-ISO-001</strain>
        <tissue evidence="2">Gonad</tissue>
    </source>
</reference>
<feature type="signal peptide" evidence="1">
    <location>
        <begin position="1"/>
        <end position="24"/>
    </location>
</feature>
<sequence length="87" mass="9945">MFLAPEHLPHTKTILLVTLRLTLLQHLCVHSLHWVHPMEFLPTHFLQIEQGHLSEGVCVLSTFLLIRTLVLARLTLGPFDSSPCFHT</sequence>
<dbReference type="AlphaFoldDB" id="A0A0L8G1P2"/>
<name>A0A0L8G1P2_OCTBM</name>
<gene>
    <name evidence="2" type="ORF">OCBIM_22002284mg</name>
</gene>
<organism evidence="2">
    <name type="scientific">Octopus bimaculoides</name>
    <name type="common">California two-spotted octopus</name>
    <dbReference type="NCBI Taxonomy" id="37653"/>
    <lineage>
        <taxon>Eukaryota</taxon>
        <taxon>Metazoa</taxon>
        <taxon>Spiralia</taxon>
        <taxon>Lophotrochozoa</taxon>
        <taxon>Mollusca</taxon>
        <taxon>Cephalopoda</taxon>
        <taxon>Coleoidea</taxon>
        <taxon>Octopodiformes</taxon>
        <taxon>Octopoda</taxon>
        <taxon>Incirrata</taxon>
        <taxon>Octopodidae</taxon>
        <taxon>Octopus</taxon>
    </lineage>
</organism>
<proteinExistence type="predicted"/>
<evidence type="ECO:0000313" key="2">
    <source>
        <dbReference type="EMBL" id="KOF70749.1"/>
    </source>
</evidence>
<feature type="chain" id="PRO_5005582704" description="Secreted protein" evidence="1">
    <location>
        <begin position="25"/>
        <end position="87"/>
    </location>
</feature>
<dbReference type="EMBL" id="KQ424621">
    <property type="protein sequence ID" value="KOF70749.1"/>
    <property type="molecule type" value="Genomic_DNA"/>
</dbReference>
<evidence type="ECO:0000256" key="1">
    <source>
        <dbReference type="SAM" id="SignalP"/>
    </source>
</evidence>
<protein>
    <recommendedName>
        <fullName evidence="3">Secreted protein</fullName>
    </recommendedName>
</protein>
<evidence type="ECO:0008006" key="3">
    <source>
        <dbReference type="Google" id="ProtNLM"/>
    </source>
</evidence>
<accession>A0A0L8G1P2</accession>
<keyword evidence="1" id="KW-0732">Signal</keyword>